<proteinExistence type="predicted"/>
<feature type="compositionally biased region" description="Polar residues" evidence="1">
    <location>
        <begin position="33"/>
        <end position="42"/>
    </location>
</feature>
<feature type="region of interest" description="Disordered" evidence="1">
    <location>
        <begin position="126"/>
        <end position="168"/>
    </location>
</feature>
<dbReference type="GeneID" id="68104802"/>
<dbReference type="SUPFAM" id="SSF54695">
    <property type="entry name" value="POZ domain"/>
    <property type="match status" value="1"/>
</dbReference>
<name>A0AA88G7D5_NAELO</name>
<reference evidence="3 4" key="1">
    <citation type="journal article" date="2018" name="BMC Genomics">
        <title>The genome of Naegleria lovaniensis, the basis for a comparative approach to unravel pathogenicity factors of the human pathogenic amoeba N. fowleri.</title>
        <authorList>
            <person name="Liechti N."/>
            <person name="Schurch N."/>
            <person name="Bruggmann R."/>
            <person name="Wittwer M."/>
        </authorList>
    </citation>
    <scope>NUCLEOTIDE SEQUENCE [LARGE SCALE GENOMIC DNA]</scope>
    <source>
        <strain evidence="3 4">ATCC 30569</strain>
    </source>
</reference>
<comment type="caution">
    <text evidence="3">The sequence shown here is derived from an EMBL/GenBank/DDBJ whole genome shotgun (WGS) entry which is preliminary data.</text>
</comment>
<sequence>MSRLRAPVRDKAYYSSPTSSSSSDNDEKEQRDMSQSLQSCDSYQRRKGLGSVSSQWRSSELVKNHHVSSSFSFGSSSTTSNPFSCSSVETGSSILFQQQPITSNPFSSPFSLPPSTTMSTIIINNENDSDQKETTVSNDSNIATTSCTTNSGCNDKGKTTLPSSMTISEPLSDHMKTLQLSNNEKTPTSLTTNSASTTDAATTEANELDQASAKPLTVVNDDTHPPPSTALTLDSVPAASSSATSASSTTSPKATVIAVASSLNTSCSNSTATTNNSNNTTSSDHSSTINIPLSKPSFVFGDNGSTTSSKTTTQDKSTTSSKVNRNNNPFSFGVASSLRNSSLLPAATTSLNNVNTSKNLSTYDVFVNVKDFSSEETPISFSKLAANTNFSFGTRVSSVNQRNCIKKYNRDLLFGTEVFAFIPFLKIVVPNFTQHVLLNQRLIQTLTTSEQQCLQFIIDFIMSSRDSCLPVRNLSLAEVIACIFLVNRAKAELIDFKVNYLLKQFKNVFSDRVAIDSLELIDSYLEREKQAPQEVLCGLLQRVQRFCLEYVGSNSPLPCFDIEKEPRIEKYLAKIYRFKTVTPLHWFEHGRPSTSTVNSLSSLYKDPKSSDVKITIGEGKFIDCHKTVLSSASEFFETQFNSPIFTNEACDSSHLQEIGVEPHIMEYIVKYAYECFDPILVPSEDAISLLKTAHLYRMKGLVDSCLSIFNRNRQSYLSIVDRLSCYLDDPMLEPVRDMLIQVGAANLEQLFKTDVKTDELMKIPQDILVKITQLYFQQVRNSFAYRSFKTPVDVLDPSATTTTPTSSTTTGTTPTTTTTPSSENTTKGPIYSF</sequence>
<feature type="region of interest" description="Disordered" evidence="1">
    <location>
        <begin position="796"/>
        <end position="833"/>
    </location>
</feature>
<dbReference type="SMART" id="SM00225">
    <property type="entry name" value="BTB"/>
    <property type="match status" value="1"/>
</dbReference>
<feature type="region of interest" description="Disordered" evidence="1">
    <location>
        <begin position="1"/>
        <end position="46"/>
    </location>
</feature>
<dbReference type="EMBL" id="PYSW02000058">
    <property type="protein sequence ID" value="KAG2373245.1"/>
    <property type="molecule type" value="Genomic_DNA"/>
</dbReference>
<feature type="compositionally biased region" description="Polar residues" evidence="1">
    <location>
        <begin position="134"/>
        <end position="153"/>
    </location>
</feature>
<feature type="region of interest" description="Disordered" evidence="1">
    <location>
        <begin position="265"/>
        <end position="325"/>
    </location>
</feature>
<dbReference type="AlphaFoldDB" id="A0AA88G7D5"/>
<dbReference type="InterPro" id="IPR011333">
    <property type="entry name" value="SKP1/BTB/POZ_sf"/>
</dbReference>
<dbReference type="Proteomes" id="UP000816034">
    <property type="component" value="Unassembled WGS sequence"/>
</dbReference>
<accession>A0AA88G7D5</accession>
<dbReference type="CDD" id="cd18186">
    <property type="entry name" value="BTB_POZ_ZBTB_KLHL-like"/>
    <property type="match status" value="1"/>
</dbReference>
<evidence type="ECO:0000313" key="3">
    <source>
        <dbReference type="EMBL" id="KAG2373245.1"/>
    </source>
</evidence>
<feature type="domain" description="BTB" evidence="2">
    <location>
        <begin position="610"/>
        <end position="673"/>
    </location>
</feature>
<gene>
    <name evidence="3" type="ORF">C9374_012348</name>
</gene>
<feature type="compositionally biased region" description="Low complexity" evidence="1">
    <location>
        <begin position="188"/>
        <end position="209"/>
    </location>
</feature>
<protein>
    <recommendedName>
        <fullName evidence="2">BTB domain-containing protein</fullName>
    </recommendedName>
</protein>
<keyword evidence="4" id="KW-1185">Reference proteome</keyword>
<dbReference type="RefSeq" id="XP_044542419.1">
    <property type="nucleotide sequence ID" value="XM_044688105.1"/>
</dbReference>
<feature type="compositionally biased region" description="Low complexity" evidence="1">
    <location>
        <begin position="797"/>
        <end position="826"/>
    </location>
</feature>
<dbReference type="Pfam" id="PF00651">
    <property type="entry name" value="BTB"/>
    <property type="match status" value="1"/>
</dbReference>
<dbReference type="Gene3D" id="3.30.710.10">
    <property type="entry name" value="Potassium Channel Kv1.1, Chain A"/>
    <property type="match status" value="1"/>
</dbReference>
<feature type="compositionally biased region" description="Low complexity" evidence="1">
    <location>
        <begin position="265"/>
        <end position="290"/>
    </location>
</feature>
<feature type="region of interest" description="Disordered" evidence="1">
    <location>
        <begin position="182"/>
        <end position="236"/>
    </location>
</feature>
<dbReference type="PROSITE" id="PS50097">
    <property type="entry name" value="BTB"/>
    <property type="match status" value="1"/>
</dbReference>
<organism evidence="3 4">
    <name type="scientific">Naegleria lovaniensis</name>
    <name type="common">Amoeba</name>
    <dbReference type="NCBI Taxonomy" id="51637"/>
    <lineage>
        <taxon>Eukaryota</taxon>
        <taxon>Discoba</taxon>
        <taxon>Heterolobosea</taxon>
        <taxon>Tetramitia</taxon>
        <taxon>Eutetramitia</taxon>
        <taxon>Vahlkampfiidae</taxon>
        <taxon>Naegleria</taxon>
    </lineage>
</organism>
<evidence type="ECO:0000259" key="2">
    <source>
        <dbReference type="PROSITE" id="PS50097"/>
    </source>
</evidence>
<evidence type="ECO:0000256" key="1">
    <source>
        <dbReference type="SAM" id="MobiDB-lite"/>
    </source>
</evidence>
<evidence type="ECO:0000313" key="4">
    <source>
        <dbReference type="Proteomes" id="UP000816034"/>
    </source>
</evidence>
<dbReference type="InterPro" id="IPR000210">
    <property type="entry name" value="BTB/POZ_dom"/>
</dbReference>
<feature type="compositionally biased region" description="Low complexity" evidence="1">
    <location>
        <begin position="305"/>
        <end position="322"/>
    </location>
</feature>